<proteinExistence type="predicted"/>
<organism evidence="7 8">
    <name type="scientific">Ideonella oryzae</name>
    <dbReference type="NCBI Taxonomy" id="2937441"/>
    <lineage>
        <taxon>Bacteria</taxon>
        <taxon>Pseudomonadati</taxon>
        <taxon>Pseudomonadota</taxon>
        <taxon>Betaproteobacteria</taxon>
        <taxon>Burkholderiales</taxon>
        <taxon>Sphaerotilaceae</taxon>
        <taxon>Ideonella</taxon>
    </lineage>
</organism>
<comment type="caution">
    <text evidence="7">The sequence shown here is derived from an EMBL/GenBank/DDBJ whole genome shotgun (WGS) entry which is preliminary data.</text>
</comment>
<dbReference type="InterPro" id="IPR036259">
    <property type="entry name" value="MFS_trans_sf"/>
</dbReference>
<dbReference type="Proteomes" id="UP001204851">
    <property type="component" value="Unassembled WGS sequence"/>
</dbReference>
<protein>
    <submittedName>
        <fullName evidence="7">MFS transporter</fullName>
    </submittedName>
</protein>
<feature type="transmembrane region" description="Helical" evidence="6">
    <location>
        <begin position="238"/>
        <end position="260"/>
    </location>
</feature>
<feature type="transmembrane region" description="Helical" evidence="6">
    <location>
        <begin position="83"/>
        <end position="101"/>
    </location>
</feature>
<evidence type="ECO:0000256" key="2">
    <source>
        <dbReference type="ARBA" id="ARBA00022448"/>
    </source>
</evidence>
<dbReference type="SUPFAM" id="SSF103473">
    <property type="entry name" value="MFS general substrate transporter"/>
    <property type="match status" value="1"/>
</dbReference>
<evidence type="ECO:0000256" key="6">
    <source>
        <dbReference type="SAM" id="Phobius"/>
    </source>
</evidence>
<dbReference type="EMBL" id="JAMXMC010000003">
    <property type="protein sequence ID" value="MCO5976342.1"/>
    <property type="molecule type" value="Genomic_DNA"/>
</dbReference>
<keyword evidence="4 6" id="KW-1133">Transmembrane helix</keyword>
<evidence type="ECO:0000256" key="4">
    <source>
        <dbReference type="ARBA" id="ARBA00022989"/>
    </source>
</evidence>
<dbReference type="Pfam" id="PF07690">
    <property type="entry name" value="MFS_1"/>
    <property type="match status" value="1"/>
</dbReference>
<evidence type="ECO:0000256" key="3">
    <source>
        <dbReference type="ARBA" id="ARBA00022692"/>
    </source>
</evidence>
<reference evidence="7 8" key="1">
    <citation type="submission" date="2022-06" db="EMBL/GenBank/DDBJ databases">
        <title>Ideonella sp. NS12-5 Genome sequencing and assembly.</title>
        <authorList>
            <person name="Jung Y."/>
        </authorList>
    </citation>
    <scope>NUCLEOTIDE SEQUENCE [LARGE SCALE GENOMIC DNA]</scope>
    <source>
        <strain evidence="7 8">NS12-5</strain>
    </source>
</reference>
<comment type="subcellular location">
    <subcellularLocation>
        <location evidence="1">Membrane</location>
        <topology evidence="1">Multi-pass membrane protein</topology>
    </subcellularLocation>
</comment>
<feature type="transmembrane region" description="Helical" evidence="6">
    <location>
        <begin position="326"/>
        <end position="350"/>
    </location>
</feature>
<feature type="transmembrane region" description="Helical" evidence="6">
    <location>
        <begin position="208"/>
        <end position="226"/>
    </location>
</feature>
<dbReference type="Gene3D" id="1.20.1250.20">
    <property type="entry name" value="MFS general substrate transporter like domains"/>
    <property type="match status" value="2"/>
</dbReference>
<name>A0ABT1BL88_9BURK</name>
<evidence type="ECO:0000256" key="5">
    <source>
        <dbReference type="ARBA" id="ARBA00023136"/>
    </source>
</evidence>
<feature type="transmembrane region" description="Helical" evidence="6">
    <location>
        <begin position="362"/>
        <end position="379"/>
    </location>
</feature>
<keyword evidence="3 6" id="KW-0812">Transmembrane</keyword>
<feature type="transmembrane region" description="Helical" evidence="6">
    <location>
        <begin position="148"/>
        <end position="168"/>
    </location>
</feature>
<dbReference type="PANTHER" id="PTHR12778:SF10">
    <property type="entry name" value="MAJOR FACILITATOR SUPERFAMILY DOMAIN-CONTAINING PROTEIN 3"/>
    <property type="match status" value="1"/>
</dbReference>
<feature type="transmembrane region" description="Helical" evidence="6">
    <location>
        <begin position="272"/>
        <end position="294"/>
    </location>
</feature>
<feature type="transmembrane region" description="Helical" evidence="6">
    <location>
        <begin position="175"/>
        <end position="196"/>
    </location>
</feature>
<evidence type="ECO:0000256" key="1">
    <source>
        <dbReference type="ARBA" id="ARBA00004141"/>
    </source>
</evidence>
<sequence length="428" mass="44730">MVPDTTAQPPHASTSAPPWIFMVLIVPFGLVGGFLGVALAYELKQAGISAAAIAGLIALSYVPNTWKFLWAPLVDLSWTRRHWYLASTLVTGLGMVAMAWFSRDALHWGALTVVMLITNVTSTVSGMSVDSLMAHSTADEEKGRAAGWFQAGNLGGGALGGGLALWLVQDWQVSVLASGWVMAALCVLSCVPLLFLPEPAKTPHESRAAHASVLARLKGVLWGLWGDLWSVIASRSGLLALIVCFLPIGSGAVSNLWSVMAGDWHASANTVALVNGGLGGLASAAGCLLGGWVCDRLERKTAYCLFGLLQVVLAVVMALAPKSEMSFIVLASAYNVAVGMAYAGFSALVLEVIGRGAAATKYNIMASLSNVPIGYVTWIDGQAYDRWGMATMLNVEAGIGVLGLLVFGLALLVVRSRSQAKALGATAA</sequence>
<evidence type="ECO:0000313" key="8">
    <source>
        <dbReference type="Proteomes" id="UP001204851"/>
    </source>
</evidence>
<dbReference type="InterPro" id="IPR004752">
    <property type="entry name" value="AmpG_permease/AT-1"/>
</dbReference>
<dbReference type="RefSeq" id="WP_252768812.1">
    <property type="nucleotide sequence ID" value="NZ_JAMXMC010000003.1"/>
</dbReference>
<feature type="transmembrane region" description="Helical" evidence="6">
    <location>
        <begin position="19"/>
        <end position="39"/>
    </location>
</feature>
<gene>
    <name evidence="7" type="ORF">M0L44_06370</name>
</gene>
<dbReference type="InterPro" id="IPR011701">
    <property type="entry name" value="MFS"/>
</dbReference>
<feature type="transmembrane region" description="Helical" evidence="6">
    <location>
        <begin position="301"/>
        <end position="320"/>
    </location>
</feature>
<feature type="transmembrane region" description="Helical" evidence="6">
    <location>
        <begin position="391"/>
        <end position="414"/>
    </location>
</feature>
<feature type="transmembrane region" description="Helical" evidence="6">
    <location>
        <begin position="46"/>
        <end position="63"/>
    </location>
</feature>
<evidence type="ECO:0000313" key="7">
    <source>
        <dbReference type="EMBL" id="MCO5976342.1"/>
    </source>
</evidence>
<feature type="transmembrane region" description="Helical" evidence="6">
    <location>
        <begin position="108"/>
        <end position="128"/>
    </location>
</feature>
<accession>A0ABT1BL88</accession>
<keyword evidence="5 6" id="KW-0472">Membrane</keyword>
<dbReference type="PANTHER" id="PTHR12778">
    <property type="entry name" value="SOLUTE CARRIER FAMILY 33 ACETYL-COA TRANSPORTER -RELATED"/>
    <property type="match status" value="1"/>
</dbReference>
<keyword evidence="2" id="KW-0813">Transport</keyword>
<keyword evidence="8" id="KW-1185">Reference proteome</keyword>